<proteinExistence type="predicted"/>
<name>A0AAW0WLP1_CHEQU</name>
<comment type="caution">
    <text evidence="1">The sequence shown here is derived from an EMBL/GenBank/DDBJ whole genome shotgun (WGS) entry which is preliminary data.</text>
</comment>
<evidence type="ECO:0000313" key="1">
    <source>
        <dbReference type="EMBL" id="KAK8728613.1"/>
    </source>
</evidence>
<sequence>MIQNTSKVSRSEIEQTFSYREDFPAKNSALLKTSLDGPHQEEQDLTSSVRLLSLRGSLDESFPIDILEEAVNQTLVNVSSYNESGVTEGVVKTLPQEMLFNTS</sequence>
<protein>
    <submittedName>
        <fullName evidence="1">Uncharacterized protein</fullName>
    </submittedName>
</protein>
<dbReference type="AlphaFoldDB" id="A0AAW0WLP1"/>
<reference evidence="1 2" key="1">
    <citation type="journal article" date="2024" name="BMC Genomics">
        <title>Genome assembly of redclaw crayfish (Cherax quadricarinatus) provides insights into its immune adaptation and hypoxia tolerance.</title>
        <authorList>
            <person name="Liu Z."/>
            <person name="Zheng J."/>
            <person name="Li H."/>
            <person name="Fang K."/>
            <person name="Wang S."/>
            <person name="He J."/>
            <person name="Zhou D."/>
            <person name="Weng S."/>
            <person name="Chi M."/>
            <person name="Gu Z."/>
            <person name="He J."/>
            <person name="Li F."/>
            <person name="Wang M."/>
        </authorList>
    </citation>
    <scope>NUCLEOTIDE SEQUENCE [LARGE SCALE GENOMIC DNA]</scope>
    <source>
        <strain evidence="1">ZL_2023a</strain>
    </source>
</reference>
<evidence type="ECO:0000313" key="2">
    <source>
        <dbReference type="Proteomes" id="UP001445076"/>
    </source>
</evidence>
<gene>
    <name evidence="1" type="ORF">OTU49_009047</name>
</gene>
<feature type="non-terminal residue" evidence="1">
    <location>
        <position position="103"/>
    </location>
</feature>
<accession>A0AAW0WLP1</accession>
<dbReference type="EMBL" id="JARKIK010000071">
    <property type="protein sequence ID" value="KAK8728613.1"/>
    <property type="molecule type" value="Genomic_DNA"/>
</dbReference>
<keyword evidence="2" id="KW-1185">Reference proteome</keyword>
<organism evidence="1 2">
    <name type="scientific">Cherax quadricarinatus</name>
    <name type="common">Australian red claw crayfish</name>
    <dbReference type="NCBI Taxonomy" id="27406"/>
    <lineage>
        <taxon>Eukaryota</taxon>
        <taxon>Metazoa</taxon>
        <taxon>Ecdysozoa</taxon>
        <taxon>Arthropoda</taxon>
        <taxon>Crustacea</taxon>
        <taxon>Multicrustacea</taxon>
        <taxon>Malacostraca</taxon>
        <taxon>Eumalacostraca</taxon>
        <taxon>Eucarida</taxon>
        <taxon>Decapoda</taxon>
        <taxon>Pleocyemata</taxon>
        <taxon>Astacidea</taxon>
        <taxon>Parastacoidea</taxon>
        <taxon>Parastacidae</taxon>
        <taxon>Cherax</taxon>
    </lineage>
</organism>
<dbReference type="Proteomes" id="UP001445076">
    <property type="component" value="Unassembled WGS sequence"/>
</dbReference>